<keyword evidence="8" id="KW-0449">Lipoprotein</keyword>
<dbReference type="PRINTS" id="PR01349">
    <property type="entry name" value="WNTPROTEIN"/>
</dbReference>
<evidence type="ECO:0000256" key="7">
    <source>
        <dbReference type="ARBA" id="ARBA00023157"/>
    </source>
</evidence>
<evidence type="ECO:0000256" key="4">
    <source>
        <dbReference type="ARBA" id="ARBA00022525"/>
    </source>
</evidence>
<keyword evidence="12" id="KW-1185">Reference proteome</keyword>
<evidence type="ECO:0000256" key="9">
    <source>
        <dbReference type="RuleBase" id="RU003500"/>
    </source>
</evidence>
<evidence type="ECO:0000256" key="8">
    <source>
        <dbReference type="ARBA" id="ARBA00023288"/>
    </source>
</evidence>
<keyword evidence="7" id="KW-1015">Disulfide bond</keyword>
<keyword evidence="5" id="KW-0272">Extracellular matrix</keyword>
<keyword evidence="10" id="KW-0732">Signal</keyword>
<dbReference type="Pfam" id="PF00110">
    <property type="entry name" value="wnt"/>
    <property type="match status" value="1"/>
</dbReference>
<comment type="similarity">
    <text evidence="2 9">Belongs to the Wnt family.</text>
</comment>
<evidence type="ECO:0000256" key="10">
    <source>
        <dbReference type="SAM" id="SignalP"/>
    </source>
</evidence>
<comment type="subcellular location">
    <subcellularLocation>
        <location evidence="1 9">Secreted</location>
        <location evidence="1 9">Extracellular space</location>
        <location evidence="1 9">Extracellular matrix</location>
    </subcellularLocation>
</comment>
<dbReference type="PANTHER" id="PTHR12027">
    <property type="entry name" value="WNT RELATED"/>
    <property type="match status" value="1"/>
</dbReference>
<dbReference type="AlphaFoldDB" id="A0A7J7JY80"/>
<comment type="function">
    <text evidence="9">Ligand for members of the frizzled family of seven transmembrane receptors.</text>
</comment>
<accession>A0A7J7JY80</accession>
<dbReference type="GO" id="GO:0005125">
    <property type="term" value="F:cytokine activity"/>
    <property type="evidence" value="ECO:0007669"/>
    <property type="project" value="TreeGrafter"/>
</dbReference>
<evidence type="ECO:0000256" key="2">
    <source>
        <dbReference type="ARBA" id="ARBA00005683"/>
    </source>
</evidence>
<dbReference type="PROSITE" id="PS00246">
    <property type="entry name" value="WNT1"/>
    <property type="match status" value="1"/>
</dbReference>
<dbReference type="OrthoDB" id="5945655at2759"/>
<dbReference type="GO" id="GO:0005615">
    <property type="term" value="C:extracellular space"/>
    <property type="evidence" value="ECO:0007669"/>
    <property type="project" value="TreeGrafter"/>
</dbReference>
<dbReference type="Gene3D" id="3.30.2460.20">
    <property type="match status" value="1"/>
</dbReference>
<dbReference type="GO" id="GO:0045165">
    <property type="term" value="P:cell fate commitment"/>
    <property type="evidence" value="ECO:0007669"/>
    <property type="project" value="TreeGrafter"/>
</dbReference>
<reference evidence="11" key="1">
    <citation type="submission" date="2020-06" db="EMBL/GenBank/DDBJ databases">
        <title>Draft genome of Bugula neritina, a colonial animal packing powerful symbionts and potential medicines.</title>
        <authorList>
            <person name="Rayko M."/>
        </authorList>
    </citation>
    <scope>NUCLEOTIDE SEQUENCE [LARGE SCALE GENOMIC DNA]</scope>
    <source>
        <strain evidence="11">Kwan_BN1</strain>
    </source>
</reference>
<dbReference type="InterPro" id="IPR018161">
    <property type="entry name" value="Wnt_CS"/>
</dbReference>
<protein>
    <recommendedName>
        <fullName evidence="9">Protein Wnt</fullName>
    </recommendedName>
</protein>
<dbReference type="PANTHER" id="PTHR12027:SF37">
    <property type="entry name" value="PROTEIN WNT"/>
    <property type="match status" value="1"/>
</dbReference>
<name>A0A7J7JY80_BUGNE</name>
<dbReference type="InterPro" id="IPR043158">
    <property type="entry name" value="Wnt_C"/>
</dbReference>
<comment type="caution">
    <text evidence="11">The sequence shown here is derived from an EMBL/GenBank/DDBJ whole genome shotgun (WGS) entry which is preliminary data.</text>
</comment>
<proteinExistence type="inferred from homology"/>
<keyword evidence="4" id="KW-0964">Secreted</keyword>
<feature type="chain" id="PRO_5029719728" description="Protein Wnt" evidence="10">
    <location>
        <begin position="27"/>
        <end position="376"/>
    </location>
</feature>
<evidence type="ECO:0000256" key="3">
    <source>
        <dbReference type="ARBA" id="ARBA00022473"/>
    </source>
</evidence>
<sequence length="376" mass="42184">MNCKILLINNLFFTFLTFLLSDPAEGTATTPWFFNRLQFQLLGSGIFCDNIPGLSSAQKKLCRNSPDVMRDVGAGIQLAEEECQHQFRHRRWNCSIFSYQSRDTTLFTNFISRGSREVAFIHTIASAGVVQSLLMACSDGSLSNCECDPSKKNGKSRDSKGEFDWSGCSNNVKFGLKYAKSFTDAKESETRDLRGLMNLHNNNAGRRAIQKHLQLKCKCHGVSGSCGVRTCWKATQDFAIIGDFLKTKYNRAVKVDTTQDSTGKLVAVNSNRSLRKGDMVYMDESPDYCLHNPFVGSLGTERRTCSTNKRAKEEEHCDDMCCGKGFVSQTIIEDLNCDCKFQWCCYVQCEICRVKKDVSTCKSKHKKLSGNNSTVT</sequence>
<dbReference type="GO" id="GO:0030182">
    <property type="term" value="P:neuron differentiation"/>
    <property type="evidence" value="ECO:0007669"/>
    <property type="project" value="TreeGrafter"/>
</dbReference>
<keyword evidence="6 9" id="KW-0879">Wnt signaling pathway</keyword>
<keyword evidence="3 9" id="KW-0217">Developmental protein</keyword>
<evidence type="ECO:0000313" key="11">
    <source>
        <dbReference type="EMBL" id="KAF6030278.1"/>
    </source>
</evidence>
<evidence type="ECO:0000256" key="1">
    <source>
        <dbReference type="ARBA" id="ARBA00004498"/>
    </source>
</evidence>
<organism evidence="11 12">
    <name type="scientific">Bugula neritina</name>
    <name type="common">Brown bryozoan</name>
    <name type="synonym">Sertularia neritina</name>
    <dbReference type="NCBI Taxonomy" id="10212"/>
    <lineage>
        <taxon>Eukaryota</taxon>
        <taxon>Metazoa</taxon>
        <taxon>Spiralia</taxon>
        <taxon>Lophotrochozoa</taxon>
        <taxon>Bryozoa</taxon>
        <taxon>Gymnolaemata</taxon>
        <taxon>Cheilostomatida</taxon>
        <taxon>Flustrina</taxon>
        <taxon>Buguloidea</taxon>
        <taxon>Bugulidae</taxon>
        <taxon>Bugula</taxon>
    </lineage>
</organism>
<dbReference type="InterPro" id="IPR005817">
    <property type="entry name" value="Wnt"/>
</dbReference>
<dbReference type="GO" id="GO:0005109">
    <property type="term" value="F:frizzled binding"/>
    <property type="evidence" value="ECO:0007669"/>
    <property type="project" value="TreeGrafter"/>
</dbReference>
<evidence type="ECO:0000256" key="6">
    <source>
        <dbReference type="ARBA" id="ARBA00022687"/>
    </source>
</evidence>
<dbReference type="Proteomes" id="UP000593567">
    <property type="component" value="Unassembled WGS sequence"/>
</dbReference>
<evidence type="ECO:0000256" key="5">
    <source>
        <dbReference type="ARBA" id="ARBA00022530"/>
    </source>
</evidence>
<gene>
    <name evidence="11" type="ORF">EB796_011419</name>
</gene>
<feature type="signal peptide" evidence="10">
    <location>
        <begin position="1"/>
        <end position="26"/>
    </location>
</feature>
<dbReference type="GO" id="GO:0060070">
    <property type="term" value="P:canonical Wnt signaling pathway"/>
    <property type="evidence" value="ECO:0007669"/>
    <property type="project" value="TreeGrafter"/>
</dbReference>
<dbReference type="EMBL" id="VXIV02001722">
    <property type="protein sequence ID" value="KAF6030278.1"/>
    <property type="molecule type" value="Genomic_DNA"/>
</dbReference>
<dbReference type="SMART" id="SM00097">
    <property type="entry name" value="WNT1"/>
    <property type="match status" value="1"/>
</dbReference>
<evidence type="ECO:0000313" key="12">
    <source>
        <dbReference type="Proteomes" id="UP000593567"/>
    </source>
</evidence>